<evidence type="ECO:0000256" key="2">
    <source>
        <dbReference type="ARBA" id="ARBA00009638"/>
    </source>
</evidence>
<dbReference type="SUPFAM" id="SSF52540">
    <property type="entry name" value="P-loop containing nucleoside triphosphate hydrolases"/>
    <property type="match status" value="1"/>
</dbReference>
<keyword evidence="9" id="KW-0131">Cell cycle</keyword>
<feature type="domain" description="EngB-type G" evidence="11">
    <location>
        <begin position="118"/>
        <end position="292"/>
    </location>
</feature>
<dbReference type="InterPro" id="IPR030393">
    <property type="entry name" value="G_ENGB_dom"/>
</dbReference>
<evidence type="ECO:0000256" key="7">
    <source>
        <dbReference type="ARBA" id="ARBA00023134"/>
    </source>
</evidence>
<dbReference type="PANTHER" id="PTHR11649">
    <property type="entry name" value="MSS1/TRME-RELATED GTP-BINDING PROTEIN"/>
    <property type="match status" value="1"/>
</dbReference>
<dbReference type="Gene3D" id="3.40.50.300">
    <property type="entry name" value="P-loop containing nucleotide triphosphate hydrolases"/>
    <property type="match status" value="1"/>
</dbReference>
<proteinExistence type="inferred from homology"/>
<feature type="region of interest" description="Disordered" evidence="10">
    <location>
        <begin position="303"/>
        <end position="355"/>
    </location>
</feature>
<dbReference type="GO" id="GO:0046872">
    <property type="term" value="F:metal ion binding"/>
    <property type="evidence" value="ECO:0007669"/>
    <property type="project" value="UniProtKB-KW"/>
</dbReference>
<dbReference type="HAMAP" id="MF_00321">
    <property type="entry name" value="GTPase_EngB"/>
    <property type="match status" value="1"/>
</dbReference>
<dbReference type="EMBL" id="AJWJ01000214">
    <property type="protein sequence ID" value="KAF2073294.1"/>
    <property type="molecule type" value="Genomic_DNA"/>
</dbReference>
<dbReference type="NCBIfam" id="TIGR00231">
    <property type="entry name" value="small_GTP"/>
    <property type="match status" value="1"/>
</dbReference>
<gene>
    <name evidence="12" type="ORF">CYY_005393</name>
</gene>
<dbReference type="AlphaFoldDB" id="A0A8J4PV48"/>
<keyword evidence="6" id="KW-0460">Magnesium</keyword>
<dbReference type="NCBIfam" id="TIGR03598">
    <property type="entry name" value="GTPase_YsxC"/>
    <property type="match status" value="1"/>
</dbReference>
<dbReference type="Pfam" id="PF01926">
    <property type="entry name" value="MMR_HSR1"/>
    <property type="match status" value="1"/>
</dbReference>
<keyword evidence="4" id="KW-0479">Metal-binding</keyword>
<evidence type="ECO:0000256" key="1">
    <source>
        <dbReference type="ARBA" id="ARBA00001946"/>
    </source>
</evidence>
<dbReference type="InterPro" id="IPR006073">
    <property type="entry name" value="GTP-bd"/>
</dbReference>
<evidence type="ECO:0000259" key="11">
    <source>
        <dbReference type="PROSITE" id="PS51706"/>
    </source>
</evidence>
<dbReference type="InterPro" id="IPR005225">
    <property type="entry name" value="Small_GTP-bd"/>
</dbReference>
<feature type="compositionally biased region" description="Polar residues" evidence="10">
    <location>
        <begin position="1"/>
        <end position="16"/>
    </location>
</feature>
<dbReference type="OrthoDB" id="18834at2759"/>
<evidence type="ECO:0000256" key="10">
    <source>
        <dbReference type="SAM" id="MobiDB-lite"/>
    </source>
</evidence>
<dbReference type="GO" id="GO:0051301">
    <property type="term" value="P:cell division"/>
    <property type="evidence" value="ECO:0007669"/>
    <property type="project" value="UniProtKB-KW"/>
</dbReference>
<dbReference type="InterPro" id="IPR027417">
    <property type="entry name" value="P-loop_NTPase"/>
</dbReference>
<dbReference type="GO" id="GO:0005525">
    <property type="term" value="F:GTP binding"/>
    <property type="evidence" value="ECO:0007669"/>
    <property type="project" value="UniProtKB-KW"/>
</dbReference>
<evidence type="ECO:0000256" key="9">
    <source>
        <dbReference type="ARBA" id="ARBA00023306"/>
    </source>
</evidence>
<feature type="region of interest" description="Disordered" evidence="10">
    <location>
        <begin position="1"/>
        <end position="30"/>
    </location>
</feature>
<evidence type="ECO:0000313" key="12">
    <source>
        <dbReference type="EMBL" id="KAF2073294.1"/>
    </source>
</evidence>
<name>A0A8J4PV48_9MYCE</name>
<feature type="compositionally biased region" description="Basic and acidic residues" evidence="10">
    <location>
        <begin position="303"/>
        <end position="330"/>
    </location>
</feature>
<evidence type="ECO:0000256" key="3">
    <source>
        <dbReference type="ARBA" id="ARBA00022618"/>
    </source>
</evidence>
<dbReference type="PROSITE" id="PS51706">
    <property type="entry name" value="G_ENGB"/>
    <property type="match status" value="1"/>
</dbReference>
<dbReference type="CDD" id="cd01876">
    <property type="entry name" value="YihA_EngB"/>
    <property type="match status" value="1"/>
</dbReference>
<evidence type="ECO:0000313" key="13">
    <source>
        <dbReference type="Proteomes" id="UP000695562"/>
    </source>
</evidence>
<keyword evidence="8" id="KW-0717">Septation</keyword>
<dbReference type="PANTHER" id="PTHR11649:SF13">
    <property type="entry name" value="ENGB-TYPE G DOMAIN-CONTAINING PROTEIN"/>
    <property type="match status" value="1"/>
</dbReference>
<comment type="caution">
    <text evidence="12">The sequence shown here is derived from an EMBL/GenBank/DDBJ whole genome shotgun (WGS) entry which is preliminary data.</text>
</comment>
<organism evidence="12 13">
    <name type="scientific">Polysphondylium violaceum</name>
    <dbReference type="NCBI Taxonomy" id="133409"/>
    <lineage>
        <taxon>Eukaryota</taxon>
        <taxon>Amoebozoa</taxon>
        <taxon>Evosea</taxon>
        <taxon>Eumycetozoa</taxon>
        <taxon>Dictyostelia</taxon>
        <taxon>Dictyosteliales</taxon>
        <taxon>Dictyosteliaceae</taxon>
        <taxon>Polysphondylium</taxon>
    </lineage>
</organism>
<keyword evidence="13" id="KW-1185">Reference proteome</keyword>
<evidence type="ECO:0000256" key="5">
    <source>
        <dbReference type="ARBA" id="ARBA00022741"/>
    </source>
</evidence>
<keyword evidence="3" id="KW-0132">Cell division</keyword>
<evidence type="ECO:0000256" key="8">
    <source>
        <dbReference type="ARBA" id="ARBA00023210"/>
    </source>
</evidence>
<reference evidence="12" key="1">
    <citation type="submission" date="2020-01" db="EMBL/GenBank/DDBJ databases">
        <title>Development of genomics and gene disruption for Polysphondylium violaceum indicates a role for the polyketide synthase stlB in stalk morphogenesis.</title>
        <authorList>
            <person name="Narita B."/>
            <person name="Kawabe Y."/>
            <person name="Kin K."/>
            <person name="Saito T."/>
            <person name="Gibbs R."/>
            <person name="Kuspa A."/>
            <person name="Muzny D."/>
            <person name="Queller D."/>
            <person name="Richards S."/>
            <person name="Strassman J."/>
            <person name="Sucgang R."/>
            <person name="Worley K."/>
            <person name="Schaap P."/>
        </authorList>
    </citation>
    <scope>NUCLEOTIDE SEQUENCE</scope>
    <source>
        <strain evidence="12">QSvi11</strain>
    </source>
</reference>
<feature type="compositionally biased region" description="Acidic residues" evidence="10">
    <location>
        <begin position="333"/>
        <end position="348"/>
    </location>
</feature>
<comment type="similarity">
    <text evidence="2">Belongs to the TRAFAC class TrmE-Era-EngA-EngB-Septin-like GTPase superfamily. EngB GTPase family.</text>
</comment>
<keyword evidence="7" id="KW-0342">GTP-binding</keyword>
<dbReference type="Proteomes" id="UP000695562">
    <property type="component" value="Unassembled WGS sequence"/>
</dbReference>
<keyword evidence="5" id="KW-0547">Nucleotide-binding</keyword>
<evidence type="ECO:0000256" key="6">
    <source>
        <dbReference type="ARBA" id="ARBA00022842"/>
    </source>
</evidence>
<accession>A0A8J4PV48</accession>
<sequence>MTLNEISSINKSNSLPKSGPKQIGRVKIPKDDINAPIFTDENSSIEDKQFEEQLKKLMVLQGKDNISQISIPAELIESAVNSQKEATDEEVRFAQNFFNRGASLERMAIKSHDFPKKPYPQIALLGRSNVGKSSLLNALLSQPLANTSKHPGCTKAVNFYQVWEKLFLIDLPGYGYARVSKERSSVWSQTISEYLLTSAQLVKVFLLIDSRVGVQKNDKEVMKLLDEHRVSFQIVLTKIDKTKPGILKKIYNTLKEEIADLVCCLPYIIQTSTLENKGIDELRTTILKITGFDKQTYIDRKASLPKEPIPENKKKLKREAKYNKDKKENNNQEQEDEEDEEEEEEEIKEEISLNK</sequence>
<comment type="cofactor">
    <cofactor evidence="1">
        <name>Mg(2+)</name>
        <dbReference type="ChEBI" id="CHEBI:18420"/>
    </cofactor>
</comment>
<dbReference type="InterPro" id="IPR019987">
    <property type="entry name" value="GTP-bd_ribosome_bio_YsxC"/>
</dbReference>
<protein>
    <recommendedName>
        <fullName evidence="11">EngB-type G domain-containing protein</fullName>
    </recommendedName>
</protein>
<evidence type="ECO:0000256" key="4">
    <source>
        <dbReference type="ARBA" id="ARBA00022723"/>
    </source>
</evidence>